<sequence>MVGMLEESISDALKRIEAAARRIEAASEAKARPAADPELERKYTALKAETSAALADLDRLIGTLER</sequence>
<dbReference type="EMBL" id="CP011452">
    <property type="protein sequence ID" value="AKH41417.1"/>
    <property type="molecule type" value="Genomic_DNA"/>
</dbReference>
<dbReference type="RefSeq" id="WP_046902453.1">
    <property type="nucleotide sequence ID" value="NZ_CP011452.2"/>
</dbReference>
<evidence type="ECO:0000313" key="2">
    <source>
        <dbReference type="Proteomes" id="UP000034392"/>
    </source>
</evidence>
<gene>
    <name evidence="1" type="ORF">WYH_00355</name>
</gene>
<dbReference type="KEGG" id="aay:WYH_00355"/>
<dbReference type="Proteomes" id="UP000034392">
    <property type="component" value="Chromosome"/>
</dbReference>
<dbReference type="PATRIC" id="fig|1267766.3.peg.362"/>
<dbReference type="STRING" id="1267766.WYH_00355"/>
<organism evidence="1 2">
    <name type="scientific">Croceibacterium atlanticum</name>
    <dbReference type="NCBI Taxonomy" id="1267766"/>
    <lineage>
        <taxon>Bacteria</taxon>
        <taxon>Pseudomonadati</taxon>
        <taxon>Pseudomonadota</taxon>
        <taxon>Alphaproteobacteria</taxon>
        <taxon>Sphingomonadales</taxon>
        <taxon>Erythrobacteraceae</taxon>
        <taxon>Croceibacterium</taxon>
    </lineage>
</organism>
<protein>
    <submittedName>
        <fullName evidence="1">Uncharacterized protein</fullName>
    </submittedName>
</protein>
<accession>A0A0F7KQJ3</accession>
<evidence type="ECO:0000313" key="1">
    <source>
        <dbReference type="EMBL" id="AKH41417.1"/>
    </source>
</evidence>
<dbReference type="OrthoDB" id="7429232at2"/>
<reference evidence="1" key="1">
    <citation type="submission" date="2015-05" db="EMBL/GenBank/DDBJ databases">
        <title>The complete genome of Altererythrobacter atlanticus strain 26DY36.</title>
        <authorList>
            <person name="Wu Y.-H."/>
            <person name="Cheng H."/>
            <person name="Wu X.-W."/>
        </authorList>
    </citation>
    <scope>NUCLEOTIDE SEQUENCE [LARGE SCALE GENOMIC DNA]</scope>
    <source>
        <strain evidence="1">26DY36</strain>
    </source>
</reference>
<name>A0A0F7KQJ3_9SPHN</name>
<proteinExistence type="predicted"/>
<dbReference type="AlphaFoldDB" id="A0A0F7KQJ3"/>
<keyword evidence="2" id="KW-1185">Reference proteome</keyword>